<keyword evidence="2" id="KW-1185">Reference proteome</keyword>
<accession>F0SVS7</accession>
<protein>
    <submittedName>
        <fullName evidence="1">Uncharacterized protein</fullName>
    </submittedName>
</protein>
<reference evidence="2" key="2">
    <citation type="submission" date="2011-02" db="EMBL/GenBank/DDBJ databases">
        <title>The complete genome of Syntrophobotulus glycolicus DSM 8271.</title>
        <authorList>
            <person name="Lucas S."/>
            <person name="Copeland A."/>
            <person name="Lapidus A."/>
            <person name="Bruce D."/>
            <person name="Goodwin L."/>
            <person name="Pitluck S."/>
            <person name="Kyrpides N."/>
            <person name="Mavromatis K."/>
            <person name="Pagani I."/>
            <person name="Ivanova N."/>
            <person name="Mikhailova N."/>
            <person name="Chertkov O."/>
            <person name="Held B."/>
            <person name="Detter J.C."/>
            <person name="Tapia R."/>
            <person name="Han C."/>
            <person name="Land M."/>
            <person name="Hauser L."/>
            <person name="Markowitz V."/>
            <person name="Cheng J.-F."/>
            <person name="Hugenholtz P."/>
            <person name="Woyke T."/>
            <person name="Wu D."/>
            <person name="Spring S."/>
            <person name="Schroeder M."/>
            <person name="Brambilla E."/>
            <person name="Klenk H.-P."/>
            <person name="Eisen J.A."/>
        </authorList>
    </citation>
    <scope>NUCLEOTIDE SEQUENCE [LARGE SCALE GENOMIC DNA]</scope>
    <source>
        <strain evidence="2">DSM 8271 / FlGlyR</strain>
    </source>
</reference>
<dbReference type="OrthoDB" id="9812205at2"/>
<dbReference type="KEGG" id="sgy:Sgly_1326"/>
<dbReference type="InterPro" id="IPR005651">
    <property type="entry name" value="Trm112-like"/>
</dbReference>
<name>F0SVS7_SYNGF</name>
<dbReference type="Gene3D" id="2.20.25.10">
    <property type="match status" value="1"/>
</dbReference>
<proteinExistence type="predicted"/>
<evidence type="ECO:0000313" key="2">
    <source>
        <dbReference type="Proteomes" id="UP000007488"/>
    </source>
</evidence>
<dbReference type="AlphaFoldDB" id="F0SVS7"/>
<dbReference type="RefSeq" id="WP_013624503.1">
    <property type="nucleotide sequence ID" value="NC_015172.1"/>
</dbReference>
<dbReference type="Pfam" id="PF03966">
    <property type="entry name" value="Trm112p"/>
    <property type="match status" value="1"/>
</dbReference>
<dbReference type="STRING" id="645991.Sgly_1326"/>
<organism evidence="1 2">
    <name type="scientific">Syntrophobotulus glycolicus (strain DSM 8271 / FlGlyR)</name>
    <dbReference type="NCBI Taxonomy" id="645991"/>
    <lineage>
        <taxon>Bacteria</taxon>
        <taxon>Bacillati</taxon>
        <taxon>Bacillota</taxon>
        <taxon>Clostridia</taxon>
        <taxon>Eubacteriales</taxon>
        <taxon>Desulfitobacteriaceae</taxon>
        <taxon>Syntrophobotulus</taxon>
    </lineage>
</organism>
<dbReference type="eggNOG" id="COG2835">
    <property type="taxonomic scope" value="Bacteria"/>
</dbReference>
<sequence length="57" mass="6466">MAVNALLLNILVDPVDKGELLWKEGQDYLYNPRTRQAYPIQNGIPELLADKAKKLDV</sequence>
<gene>
    <name evidence="1" type="ordered locus">Sgly_1326</name>
</gene>
<dbReference type="HOGENOM" id="CLU_155659_3_1_9"/>
<evidence type="ECO:0000313" key="1">
    <source>
        <dbReference type="EMBL" id="ADY55633.1"/>
    </source>
</evidence>
<reference evidence="1 2" key="1">
    <citation type="journal article" date="2011" name="Stand. Genomic Sci.">
        <title>Complete genome sequence of Syntrophobotulus glycolicus type strain (FlGlyR).</title>
        <authorList>
            <person name="Han C."/>
            <person name="Mwirichia R."/>
            <person name="Chertkov O."/>
            <person name="Held B."/>
            <person name="Lapidus A."/>
            <person name="Nolan M."/>
            <person name="Lucas S."/>
            <person name="Hammon N."/>
            <person name="Deshpande S."/>
            <person name="Cheng J.F."/>
            <person name="Tapia R."/>
            <person name="Goodwin L."/>
            <person name="Pitluck S."/>
            <person name="Huntemann M."/>
            <person name="Liolios K."/>
            <person name="Ivanova N."/>
            <person name="Pagani I."/>
            <person name="Mavromatis K."/>
            <person name="Ovchinikova G."/>
            <person name="Pati A."/>
            <person name="Chen A."/>
            <person name="Palaniappan K."/>
            <person name="Land M."/>
            <person name="Hauser L."/>
            <person name="Brambilla E.M."/>
            <person name="Rohde M."/>
            <person name="Spring S."/>
            <person name="Sikorski J."/>
            <person name="Goker M."/>
            <person name="Woyke T."/>
            <person name="Bristow J."/>
            <person name="Eisen J.A."/>
            <person name="Markowitz V."/>
            <person name="Hugenholtz P."/>
            <person name="Kyrpides N.C."/>
            <person name="Klenk H.P."/>
            <person name="Detter J.C."/>
        </authorList>
    </citation>
    <scope>NUCLEOTIDE SEQUENCE [LARGE SCALE GENOMIC DNA]</scope>
    <source>
        <strain evidence="2">DSM 8271 / FlGlyR</strain>
    </source>
</reference>
<dbReference type="SUPFAM" id="SSF158997">
    <property type="entry name" value="Trm112p-like"/>
    <property type="match status" value="1"/>
</dbReference>
<dbReference type="Proteomes" id="UP000007488">
    <property type="component" value="Chromosome"/>
</dbReference>
<dbReference type="EMBL" id="CP002547">
    <property type="protein sequence ID" value="ADY55633.1"/>
    <property type="molecule type" value="Genomic_DNA"/>
</dbReference>